<keyword evidence="3" id="KW-0969">Cilium</keyword>
<name>A0A6N9TDL6_9ALTE</name>
<dbReference type="Proteomes" id="UP000471381">
    <property type="component" value="Unassembled WGS sequence"/>
</dbReference>
<keyword evidence="3" id="KW-0966">Cell projection</keyword>
<feature type="region of interest" description="Disordered" evidence="1">
    <location>
        <begin position="28"/>
        <end position="47"/>
    </location>
</feature>
<organism evidence="3 4">
    <name type="scientific">Alteromonas genovensis</name>
    <dbReference type="NCBI Taxonomy" id="471225"/>
    <lineage>
        <taxon>Bacteria</taxon>
        <taxon>Pseudomonadati</taxon>
        <taxon>Pseudomonadota</taxon>
        <taxon>Gammaproteobacteria</taxon>
        <taxon>Alteromonadales</taxon>
        <taxon>Alteromonadaceae</taxon>
        <taxon>Alteromonas/Salinimonas group</taxon>
        <taxon>Alteromonas</taxon>
    </lineage>
</organism>
<gene>
    <name evidence="3" type="ORF">GTQ48_03375</name>
</gene>
<evidence type="ECO:0000313" key="3">
    <source>
        <dbReference type="EMBL" id="NDW14572.1"/>
    </source>
</evidence>
<accession>A0A6N9TDL6</accession>
<comment type="caution">
    <text evidence="3">The sequence shown here is derived from an EMBL/GenBank/DDBJ whole genome shotgun (WGS) entry which is preliminary data.</text>
</comment>
<evidence type="ECO:0000256" key="1">
    <source>
        <dbReference type="SAM" id="MobiDB-lite"/>
    </source>
</evidence>
<feature type="domain" description="Flagellar hook-length control protein-like C-terminal" evidence="2">
    <location>
        <begin position="782"/>
        <end position="859"/>
    </location>
</feature>
<keyword evidence="4" id="KW-1185">Reference proteome</keyword>
<dbReference type="EMBL" id="JAAAWO010000002">
    <property type="protein sequence ID" value="NDW14572.1"/>
    <property type="molecule type" value="Genomic_DNA"/>
</dbReference>
<keyword evidence="3" id="KW-0282">Flagellum</keyword>
<dbReference type="RefSeq" id="WP_163105173.1">
    <property type="nucleotide sequence ID" value="NZ_JAAAWO010000002.1"/>
</dbReference>
<feature type="region of interest" description="Disordered" evidence="1">
    <location>
        <begin position="603"/>
        <end position="633"/>
    </location>
</feature>
<feature type="compositionally biased region" description="Polar residues" evidence="1">
    <location>
        <begin position="30"/>
        <end position="47"/>
    </location>
</feature>
<protein>
    <submittedName>
        <fullName evidence="3">Flagellar hook-length control protein FliK</fullName>
    </submittedName>
</protein>
<feature type="region of interest" description="Disordered" evidence="1">
    <location>
        <begin position="501"/>
        <end position="527"/>
    </location>
</feature>
<dbReference type="InterPro" id="IPR021136">
    <property type="entry name" value="Flagellar_hook_control-like_C"/>
</dbReference>
<proteinExistence type="predicted"/>
<evidence type="ECO:0000259" key="2">
    <source>
        <dbReference type="Pfam" id="PF02120"/>
    </source>
</evidence>
<feature type="compositionally biased region" description="Basic and acidic residues" evidence="1">
    <location>
        <begin position="604"/>
        <end position="622"/>
    </location>
</feature>
<reference evidence="3 4" key="1">
    <citation type="submission" date="2020-01" db="EMBL/GenBank/DDBJ databases">
        <title>Genomes of bacteria type strains.</title>
        <authorList>
            <person name="Chen J."/>
            <person name="Zhu S."/>
            <person name="Yang J."/>
        </authorList>
    </citation>
    <scope>NUCLEOTIDE SEQUENCE [LARGE SCALE GENOMIC DNA]</scope>
    <source>
        <strain evidence="3 4">LMG 24078</strain>
    </source>
</reference>
<dbReference type="Pfam" id="PF02120">
    <property type="entry name" value="Flg_hook"/>
    <property type="match status" value="1"/>
</dbReference>
<sequence length="877" mass="92590">MTSQLSNILASVLKTTAQSTGQIGAARAAGSQSTNPVSANTGQAPTQQGAMNQFRSNPLSRAVAIDNAAKVVVARLPDNVLTLSTPQLKANLRVPDTVSRQGIQQPQLVSLGSGASASEASVSGVNSSGTTDSIAKATVQAALTSVEVTSQSTSIPLDKQGQLFKAIAEALKNAEGAAVSLRAPIHSVTSKEITLGLKGGKSIHLPLAQLDAKSMASLQNLNGKDVSISLNRTQSGNIALTLHTSLNNIANELTGKGSAQQRTNLDSLSLGNISAKAQYQLIEQALRQGGVAISQERDIVSSLKQFLPDTTYSANTLKAVSLLSLNTKDAANATLNIHTTKNSLLTTFSLPASASLLSKGIMPELSTEQLRNINVKSLPTSQLTGIEITSAGKGAGSRLAPDATLLNSHSVNNTHSASIKTSPESFSGSDVHNAIRSLSRVLLNQTGSTASALTALVSIIENRPNTSALGQVQGKSLVQQDTSSALSKLIQQLKSIDVRSASPSALNKPQLETTQGLPAQKAPSTHNANAVENTANSQLTKEANATRPTLGSIAQMIKSEAKSASVELFNNLLQQLSNNTSKQQISASERNALVKEMTNALAESDVKSTDSTGKDKEVKDVNLKAGTSGSDSSLPQRIQTLLNSPALLATPSTLTSPVAVSSFVQGLVALVQLALAGRALQRQPSLKSQIDAPDSIISKTLASVGSNTQPSRVSQDVNQLDGRQQLLAQLKTLLANHQQSKVTQADTRIQGQDAFYYVLPTLSQHSTPPELLIYRENQKQHQQQENSAQRGLWNVTMKLDIGDTGQVLVKSKIDKESITLDLYASNDVILSRIADTLPYLTKRLEGLGLHVENSSFQRGHIPDTLNSRPHHIFETKV</sequence>
<dbReference type="AlphaFoldDB" id="A0A6N9TDL6"/>
<evidence type="ECO:0000313" key="4">
    <source>
        <dbReference type="Proteomes" id="UP000471381"/>
    </source>
</evidence>